<feature type="transmembrane region" description="Helical" evidence="1">
    <location>
        <begin position="35"/>
        <end position="53"/>
    </location>
</feature>
<accession>A0A8J2RTZ8</accession>
<comment type="caution">
    <text evidence="2">The sequence shown here is derived from an EMBL/GenBank/DDBJ whole genome shotgun (WGS) entry which is preliminary data.</text>
</comment>
<keyword evidence="1" id="KW-1133">Transmembrane helix</keyword>
<keyword evidence="1" id="KW-0472">Membrane</keyword>
<sequence>MSRYGLVRVHPTQLNANSQQHLIDLMIKSGRRRNFLWSLEPVTKLMGLLGFPIPSSMEVTSCHLACHLFCTFCFLTVSLIQSIQIIHIIYNAKDVLMGFLTIHQLIENKLIDCNVSSSKSVIESQRAQLIFLRRHHRLICKAVRKINRYFGVYLTLKIGFIFVTSINCALYIVLSGMIVDGLLGVLNVSIWLDGFVHLFLLTSLSEERIKSTRPRYGYFTTSHHYKMRYNVTDESVIFVLR</sequence>
<keyword evidence="3" id="KW-1185">Reference proteome</keyword>
<reference evidence="2" key="1">
    <citation type="submission" date="2021-11" db="EMBL/GenBank/DDBJ databases">
        <authorList>
            <person name="Schell T."/>
        </authorList>
    </citation>
    <scope>NUCLEOTIDE SEQUENCE</scope>
    <source>
        <strain evidence="2">M5</strain>
    </source>
</reference>
<name>A0A8J2RTZ8_9CRUS</name>
<proteinExistence type="predicted"/>
<dbReference type="EMBL" id="CAKKLH010000305">
    <property type="protein sequence ID" value="CAH0110706.1"/>
    <property type="molecule type" value="Genomic_DNA"/>
</dbReference>
<evidence type="ECO:0000256" key="1">
    <source>
        <dbReference type="SAM" id="Phobius"/>
    </source>
</evidence>
<dbReference type="AlphaFoldDB" id="A0A8J2RTZ8"/>
<feature type="transmembrane region" description="Helical" evidence="1">
    <location>
        <begin position="154"/>
        <end position="179"/>
    </location>
</feature>
<feature type="transmembrane region" description="Helical" evidence="1">
    <location>
        <begin position="185"/>
        <end position="205"/>
    </location>
</feature>
<feature type="transmembrane region" description="Helical" evidence="1">
    <location>
        <begin position="65"/>
        <end position="90"/>
    </location>
</feature>
<evidence type="ECO:0000313" key="2">
    <source>
        <dbReference type="EMBL" id="CAH0110706.1"/>
    </source>
</evidence>
<dbReference type="OrthoDB" id="6344997at2759"/>
<evidence type="ECO:0000313" key="3">
    <source>
        <dbReference type="Proteomes" id="UP000789390"/>
    </source>
</evidence>
<protein>
    <submittedName>
        <fullName evidence="2">Uncharacterized protein</fullName>
    </submittedName>
</protein>
<organism evidence="2 3">
    <name type="scientific">Daphnia galeata</name>
    <dbReference type="NCBI Taxonomy" id="27404"/>
    <lineage>
        <taxon>Eukaryota</taxon>
        <taxon>Metazoa</taxon>
        <taxon>Ecdysozoa</taxon>
        <taxon>Arthropoda</taxon>
        <taxon>Crustacea</taxon>
        <taxon>Branchiopoda</taxon>
        <taxon>Diplostraca</taxon>
        <taxon>Cladocera</taxon>
        <taxon>Anomopoda</taxon>
        <taxon>Daphniidae</taxon>
        <taxon>Daphnia</taxon>
    </lineage>
</organism>
<dbReference type="Proteomes" id="UP000789390">
    <property type="component" value="Unassembled WGS sequence"/>
</dbReference>
<keyword evidence="1" id="KW-0812">Transmembrane</keyword>
<gene>
    <name evidence="2" type="ORF">DGAL_LOCUS14299</name>
</gene>